<dbReference type="InterPro" id="IPR036465">
    <property type="entry name" value="vWFA_dom_sf"/>
</dbReference>
<reference evidence="4 5" key="1">
    <citation type="submission" date="2020-08" db="EMBL/GenBank/DDBJ databases">
        <title>Genomic Encyclopedia of Type Strains, Phase IV (KMG-IV): sequencing the most valuable type-strain genomes for metagenomic binning, comparative biology and taxonomic classification.</title>
        <authorList>
            <person name="Goeker M."/>
        </authorList>
    </citation>
    <scope>NUCLEOTIDE SEQUENCE [LARGE SCALE GENOMIC DNA]</scope>
    <source>
        <strain evidence="4 5">DSM 45615</strain>
    </source>
</reference>
<evidence type="ECO:0000256" key="1">
    <source>
        <dbReference type="SAM" id="MobiDB-lite"/>
    </source>
</evidence>
<dbReference type="Gene3D" id="3.40.50.410">
    <property type="entry name" value="von Willebrand factor, type A domain"/>
    <property type="match status" value="1"/>
</dbReference>
<dbReference type="AlphaFoldDB" id="A0A840P029"/>
<dbReference type="Pfam" id="PF00092">
    <property type="entry name" value="VWA"/>
    <property type="match status" value="1"/>
</dbReference>
<dbReference type="SMART" id="SM00327">
    <property type="entry name" value="VWA"/>
    <property type="match status" value="1"/>
</dbReference>
<gene>
    <name evidence="4" type="ORF">HNP84_002468</name>
</gene>
<name>A0A840P029_9ACTN</name>
<evidence type="ECO:0000313" key="5">
    <source>
        <dbReference type="Proteomes" id="UP000578449"/>
    </source>
</evidence>
<evidence type="ECO:0000313" key="4">
    <source>
        <dbReference type="EMBL" id="MBB5132752.1"/>
    </source>
</evidence>
<evidence type="ECO:0000259" key="3">
    <source>
        <dbReference type="PROSITE" id="PS50234"/>
    </source>
</evidence>
<feature type="region of interest" description="Disordered" evidence="1">
    <location>
        <begin position="254"/>
        <end position="275"/>
    </location>
</feature>
<dbReference type="PROSITE" id="PS50234">
    <property type="entry name" value="VWFA"/>
    <property type="match status" value="1"/>
</dbReference>
<dbReference type="EMBL" id="JACHGN010000004">
    <property type="protein sequence ID" value="MBB5132752.1"/>
    <property type="molecule type" value="Genomic_DNA"/>
</dbReference>
<protein>
    <submittedName>
        <fullName evidence="4">Mg-chelatase subunit ChlD</fullName>
    </submittedName>
</protein>
<dbReference type="RefSeq" id="WP_185049697.1">
    <property type="nucleotide sequence ID" value="NZ_BAABIX010000003.1"/>
</dbReference>
<keyword evidence="2" id="KW-1133">Transmembrane helix</keyword>
<dbReference type="SUPFAM" id="SSF53300">
    <property type="entry name" value="vWA-like"/>
    <property type="match status" value="1"/>
</dbReference>
<dbReference type="InterPro" id="IPR002035">
    <property type="entry name" value="VWF_A"/>
</dbReference>
<sequence length="608" mass="63672">MRVWPPFGVPVELPEPRLRGRRAQRDMREAPGRRTPAPAVVRRRRRGGRAVAVSCMVMLTAMVGGASWAMMGRPACAASELSVVADPQIAPVLRQLGGIAGGCAVAVVARSSAEVADALARGEAAPDVWVPEDSVWPGLAVERGAPRRLAGAAPSIARTPVILAVRQEMATKIAVKGARPTWNVLAPSDQVVTENKLTVMLADPAVSAAGIAAVDVFAAAMGDRDDFAQVMAEVLPDLRRSVLSGPADLLAALDPDDAADADDTDAAADTDADGDEPMVVVPEQALFAHNTAGPRRTAIGLYPPEGAVALDYPYVVSAEDPAKREAAAAFLEVIRSERGAAAVRAAGFRTPDGRADARMSDQYGLRAEEPARIPDPPAEVTAQALRGLRLLLAPTRTVVLVDTSWSMRQKVRGTADTRLSLAARLAEEGVRGLPEGSEAGAWRFATDVDGDRDYQEVVPVGPAGERAERIGDELRGLRKKIGGHTGLYDAVLAAVEEAGRRDDPAQVGMVIVVTDGRNDLGEKGEKGGNGERGTSLDDAVRALREGYDAERPVTVAALGFGPDVDRAELEAIAGATNGRAVVAGTADEARTALLDLFARPACLTACPS</sequence>
<keyword evidence="5" id="KW-1185">Reference proteome</keyword>
<keyword evidence="2" id="KW-0472">Membrane</keyword>
<keyword evidence="2" id="KW-0812">Transmembrane</keyword>
<evidence type="ECO:0000256" key="2">
    <source>
        <dbReference type="SAM" id="Phobius"/>
    </source>
</evidence>
<feature type="domain" description="VWFA" evidence="3">
    <location>
        <begin position="396"/>
        <end position="597"/>
    </location>
</feature>
<comment type="caution">
    <text evidence="4">The sequence shown here is derived from an EMBL/GenBank/DDBJ whole genome shotgun (WGS) entry which is preliminary data.</text>
</comment>
<dbReference type="SUPFAM" id="SSF53850">
    <property type="entry name" value="Periplasmic binding protein-like II"/>
    <property type="match status" value="1"/>
</dbReference>
<accession>A0A840P029</accession>
<proteinExistence type="predicted"/>
<feature type="transmembrane region" description="Helical" evidence="2">
    <location>
        <begin position="50"/>
        <end position="71"/>
    </location>
</feature>
<dbReference type="Pfam" id="PF13531">
    <property type="entry name" value="SBP_bac_11"/>
    <property type="match status" value="1"/>
</dbReference>
<organism evidence="4 5">
    <name type="scientific">Thermocatellispora tengchongensis</name>
    <dbReference type="NCBI Taxonomy" id="1073253"/>
    <lineage>
        <taxon>Bacteria</taxon>
        <taxon>Bacillati</taxon>
        <taxon>Actinomycetota</taxon>
        <taxon>Actinomycetes</taxon>
        <taxon>Streptosporangiales</taxon>
        <taxon>Streptosporangiaceae</taxon>
        <taxon>Thermocatellispora</taxon>
    </lineage>
</organism>
<dbReference type="Proteomes" id="UP000578449">
    <property type="component" value="Unassembled WGS sequence"/>
</dbReference>